<keyword evidence="1" id="KW-1133">Transmembrane helix</keyword>
<feature type="transmembrane region" description="Helical" evidence="1">
    <location>
        <begin position="12"/>
        <end position="31"/>
    </location>
</feature>
<protein>
    <submittedName>
        <fullName evidence="2">Uncharacterized protein</fullName>
    </submittedName>
</protein>
<comment type="caution">
    <text evidence="2">The sequence shown here is derived from an EMBL/GenBank/DDBJ whole genome shotgun (WGS) entry which is preliminary data.</text>
</comment>
<keyword evidence="1" id="KW-0812">Transmembrane</keyword>
<evidence type="ECO:0000256" key="1">
    <source>
        <dbReference type="SAM" id="Phobius"/>
    </source>
</evidence>
<dbReference type="RefSeq" id="WP_354280006.1">
    <property type="nucleotide sequence ID" value="NZ_JBEPMK010000002.1"/>
</dbReference>
<keyword evidence="3" id="KW-1185">Reference proteome</keyword>
<feature type="transmembrane region" description="Helical" evidence="1">
    <location>
        <begin position="89"/>
        <end position="106"/>
    </location>
</feature>
<sequence>MIKKMIMNKKFGLIAYILMIISSVGYYSISIKNDNFIYFWIGIFLFGLIMLSVSNHILFKQNGTKLVYLDMLFVLWIILIPRVSLPYGISRLIMATIGVLYAIVVSRGKVVEVSR</sequence>
<organism evidence="2 3">
    <name type="scientific">Streptococcus gallinaceus</name>
    <dbReference type="NCBI Taxonomy" id="165758"/>
    <lineage>
        <taxon>Bacteria</taxon>
        <taxon>Bacillati</taxon>
        <taxon>Bacillota</taxon>
        <taxon>Bacilli</taxon>
        <taxon>Lactobacillales</taxon>
        <taxon>Streptococcaceae</taxon>
        <taxon>Streptococcus</taxon>
    </lineage>
</organism>
<dbReference type="EMBL" id="JBEPMK010000002">
    <property type="protein sequence ID" value="MET3643865.1"/>
    <property type="molecule type" value="Genomic_DNA"/>
</dbReference>
<accession>A0ABV2JKH0</accession>
<proteinExistence type="predicted"/>
<feature type="transmembrane region" description="Helical" evidence="1">
    <location>
        <begin position="37"/>
        <end position="59"/>
    </location>
</feature>
<reference evidence="2 3" key="1">
    <citation type="submission" date="2024-06" db="EMBL/GenBank/DDBJ databases">
        <title>Genomic Encyclopedia of Type Strains, Phase IV (KMG-IV): sequencing the most valuable type-strain genomes for metagenomic binning, comparative biology and taxonomic classification.</title>
        <authorList>
            <person name="Goeker M."/>
        </authorList>
    </citation>
    <scope>NUCLEOTIDE SEQUENCE [LARGE SCALE GENOMIC DNA]</scope>
    <source>
        <strain evidence="2 3">DSM 15349</strain>
    </source>
</reference>
<evidence type="ECO:0000313" key="3">
    <source>
        <dbReference type="Proteomes" id="UP001549055"/>
    </source>
</evidence>
<name>A0ABV2JKH0_9STRE</name>
<feature type="transmembrane region" description="Helical" evidence="1">
    <location>
        <begin position="66"/>
        <end position="83"/>
    </location>
</feature>
<dbReference type="Proteomes" id="UP001549055">
    <property type="component" value="Unassembled WGS sequence"/>
</dbReference>
<gene>
    <name evidence="2" type="ORF">ABID27_000487</name>
</gene>
<evidence type="ECO:0000313" key="2">
    <source>
        <dbReference type="EMBL" id="MET3643865.1"/>
    </source>
</evidence>
<keyword evidence="1" id="KW-0472">Membrane</keyword>